<reference evidence="3 4" key="1">
    <citation type="journal article" date="2023" name="Nat. Commun.">
        <title>Origin of minicircular mitochondrial genomes in red algae.</title>
        <authorList>
            <person name="Lee Y."/>
            <person name="Cho C.H."/>
            <person name="Lee Y.M."/>
            <person name="Park S.I."/>
            <person name="Yang J.H."/>
            <person name="West J.A."/>
            <person name="Bhattacharya D."/>
            <person name="Yoon H.S."/>
        </authorList>
    </citation>
    <scope>NUCLEOTIDE SEQUENCE [LARGE SCALE GENOMIC DNA]</scope>
    <source>
        <strain evidence="3 4">CCMP1338</strain>
        <tissue evidence="3">Whole cell</tissue>
    </source>
</reference>
<accession>A0AAV8V1W8</accession>
<comment type="caution">
    <text evidence="3">The sequence shown here is derived from an EMBL/GenBank/DDBJ whole genome shotgun (WGS) entry which is preliminary data.</text>
</comment>
<feature type="coiled-coil region" evidence="1">
    <location>
        <begin position="124"/>
        <end position="179"/>
    </location>
</feature>
<organism evidence="3 4">
    <name type="scientific">Rhodosorus marinus</name>
    <dbReference type="NCBI Taxonomy" id="101924"/>
    <lineage>
        <taxon>Eukaryota</taxon>
        <taxon>Rhodophyta</taxon>
        <taxon>Stylonematophyceae</taxon>
        <taxon>Stylonematales</taxon>
        <taxon>Stylonemataceae</taxon>
        <taxon>Rhodosorus</taxon>
    </lineage>
</organism>
<evidence type="ECO:0000313" key="4">
    <source>
        <dbReference type="Proteomes" id="UP001157974"/>
    </source>
</evidence>
<evidence type="ECO:0000313" key="3">
    <source>
        <dbReference type="EMBL" id="KAJ8907876.1"/>
    </source>
</evidence>
<dbReference type="EMBL" id="JAMWBK010000002">
    <property type="protein sequence ID" value="KAJ8907876.1"/>
    <property type="molecule type" value="Genomic_DNA"/>
</dbReference>
<gene>
    <name evidence="3" type="ORF">NDN08_007980</name>
</gene>
<keyword evidence="1" id="KW-0175">Coiled coil</keyword>
<protein>
    <submittedName>
        <fullName evidence="3">Uncharacterized protein</fullName>
    </submittedName>
</protein>
<proteinExistence type="predicted"/>
<keyword evidence="4" id="KW-1185">Reference proteome</keyword>
<sequence>MVVGVDEIGRPATERRSNPAGPRNGIGNDSIGQNLATSVPTLLQGEKMHLFFLFNLREVCWCEEADLALVVLGLSPDPSYGSVEERKDVDFQEENGNGARTQMESVVASIAQTRALINSSQVFNRETKEEIKSWQARNMEITARNKSLLQEIHATQSQRAEREKRLEAKEQHLVALRNEIQDRTMSAKQFSISLARAKQAFDSQVLLTEKELTDATGEVENLEKKCHFMLELKRLVRARKEKVQSEKGEVEVALVKVEESFKAVEDDTKQLERELEKLNSNRRDELAKVDDLKRKQKKLAEEKDQLMKGVDK</sequence>
<dbReference type="AlphaFoldDB" id="A0AAV8V1W8"/>
<name>A0AAV8V1W8_9RHOD</name>
<feature type="coiled-coil region" evidence="1">
    <location>
        <begin position="254"/>
        <end position="309"/>
    </location>
</feature>
<evidence type="ECO:0000256" key="2">
    <source>
        <dbReference type="SAM" id="MobiDB-lite"/>
    </source>
</evidence>
<feature type="region of interest" description="Disordered" evidence="2">
    <location>
        <begin position="1"/>
        <end position="32"/>
    </location>
</feature>
<evidence type="ECO:0000256" key="1">
    <source>
        <dbReference type="SAM" id="Coils"/>
    </source>
</evidence>
<dbReference type="Proteomes" id="UP001157974">
    <property type="component" value="Unassembled WGS sequence"/>
</dbReference>
<feature type="compositionally biased region" description="Basic and acidic residues" evidence="2">
    <location>
        <begin position="7"/>
        <end position="17"/>
    </location>
</feature>